<comment type="similarity">
    <text evidence="1 9">Belongs to the eukaryotic initiation factor 4E family.</text>
</comment>
<reference evidence="10 11" key="1">
    <citation type="journal article" date="2020" name="ISME J.">
        <title>Uncovering the hidden diversity of litter-decomposition mechanisms in mushroom-forming fungi.</title>
        <authorList>
            <person name="Floudas D."/>
            <person name="Bentzer J."/>
            <person name="Ahren D."/>
            <person name="Johansson T."/>
            <person name="Persson P."/>
            <person name="Tunlid A."/>
        </authorList>
    </citation>
    <scope>NUCLEOTIDE SEQUENCE [LARGE SCALE GENOMIC DNA]</scope>
    <source>
        <strain evidence="10 11">CBS 146.42</strain>
    </source>
</reference>
<evidence type="ECO:0000313" key="11">
    <source>
        <dbReference type="Proteomes" id="UP000559027"/>
    </source>
</evidence>
<evidence type="ECO:0000256" key="7">
    <source>
        <dbReference type="ARBA" id="ARBA00032656"/>
    </source>
</evidence>
<dbReference type="PANTHER" id="PTHR11960">
    <property type="entry name" value="EUKARYOTIC TRANSLATION INITIATION FACTOR 4E RELATED"/>
    <property type="match status" value="1"/>
</dbReference>
<dbReference type="GO" id="GO:0000340">
    <property type="term" value="F:RNA 7-methylguanosine cap binding"/>
    <property type="evidence" value="ECO:0007669"/>
    <property type="project" value="TreeGrafter"/>
</dbReference>
<evidence type="ECO:0000256" key="4">
    <source>
        <dbReference type="ARBA" id="ARBA00022884"/>
    </source>
</evidence>
<keyword evidence="4 9" id="KW-0694">RNA-binding</keyword>
<dbReference type="PANTHER" id="PTHR11960:SF8">
    <property type="entry name" value="EUKARYOTIC TRANSLATION INITIATION FACTOR 4E1-RELATED"/>
    <property type="match status" value="1"/>
</dbReference>
<dbReference type="InterPro" id="IPR001040">
    <property type="entry name" value="TIF_eIF_4E"/>
</dbReference>
<evidence type="ECO:0000313" key="10">
    <source>
        <dbReference type="EMBL" id="KAF5355874.1"/>
    </source>
</evidence>
<dbReference type="EMBL" id="JAACJO010000007">
    <property type="protein sequence ID" value="KAF5355874.1"/>
    <property type="molecule type" value="Genomic_DNA"/>
</dbReference>
<keyword evidence="11" id="KW-1185">Reference proteome</keyword>
<dbReference type="Gene3D" id="3.30.760.10">
    <property type="entry name" value="RNA Cap, Translation Initiation Factor Eif4e"/>
    <property type="match status" value="1"/>
</dbReference>
<evidence type="ECO:0000256" key="9">
    <source>
        <dbReference type="RuleBase" id="RU004374"/>
    </source>
</evidence>
<evidence type="ECO:0000256" key="8">
    <source>
        <dbReference type="ARBA" id="ARBA00039255"/>
    </source>
</evidence>
<dbReference type="Proteomes" id="UP000559027">
    <property type="component" value="Unassembled WGS sequence"/>
</dbReference>
<comment type="caution">
    <text evidence="10">The sequence shown here is derived from an EMBL/GenBank/DDBJ whole genome shotgun (WGS) entry which is preliminary data.</text>
</comment>
<dbReference type="InterPro" id="IPR023398">
    <property type="entry name" value="TIF_eIF4e-like"/>
</dbReference>
<protein>
    <recommendedName>
        <fullName evidence="8">Eukaryotic translation initiation factor 4E</fullName>
    </recommendedName>
    <alternativeName>
        <fullName evidence="7">eIF-4F 25 kDa subunit</fullName>
    </alternativeName>
    <alternativeName>
        <fullName evidence="6">mRNA cap-binding protein</fullName>
    </alternativeName>
</protein>
<evidence type="ECO:0000256" key="2">
    <source>
        <dbReference type="ARBA" id="ARBA00022540"/>
    </source>
</evidence>
<evidence type="ECO:0000256" key="1">
    <source>
        <dbReference type="ARBA" id="ARBA00009860"/>
    </source>
</evidence>
<dbReference type="Pfam" id="PF01652">
    <property type="entry name" value="IF4E"/>
    <property type="match status" value="1"/>
</dbReference>
<gene>
    <name evidence="10" type="ORF">D9756_003814</name>
</gene>
<keyword evidence="5 9" id="KW-0648">Protein biosynthesis</keyword>
<evidence type="ECO:0000256" key="6">
    <source>
        <dbReference type="ARBA" id="ARBA00030245"/>
    </source>
</evidence>
<organism evidence="10 11">
    <name type="scientific">Leucocoprinus leucothites</name>
    <dbReference type="NCBI Taxonomy" id="201217"/>
    <lineage>
        <taxon>Eukaryota</taxon>
        <taxon>Fungi</taxon>
        <taxon>Dikarya</taxon>
        <taxon>Basidiomycota</taxon>
        <taxon>Agaricomycotina</taxon>
        <taxon>Agaricomycetes</taxon>
        <taxon>Agaricomycetidae</taxon>
        <taxon>Agaricales</taxon>
        <taxon>Agaricineae</taxon>
        <taxon>Agaricaceae</taxon>
        <taxon>Leucocoprinus</taxon>
    </lineage>
</organism>
<sequence>MASTLPAPALQASRAALNAAFAEQPQKLHETNDLEPGEIQEVDMEEQAEGIRTVFSDPKNFNVKHPLYSPWTLWFDSPATKGRNLPQTPISAFPQTPVPQTPGVAAAQGWMEDIKRVISFDSVEEFWGLYNNIVPPSQLPQKANYYLFKARPINDEGIIPAWEDEANKYGGKWSIQLPRDKNRGNVDKMWLYTMLAAIGETFDPTPDESQGAQSHSLITGVIVSIRPQFYRISIWTRLAPAEDDKLRERIETVGRYFKMQVLGYPESARLAGPLATEVEFMSHKDSEKKGKHPKKITV</sequence>
<name>A0A8H5G0I3_9AGAR</name>
<accession>A0A8H5G0I3</accession>
<dbReference type="FunFam" id="3.30.760.10:FF:000011">
    <property type="entry name" value="Eukaryotic translation initiation factor 4E"/>
    <property type="match status" value="1"/>
</dbReference>
<dbReference type="SUPFAM" id="SSF55418">
    <property type="entry name" value="eIF4e-like"/>
    <property type="match status" value="1"/>
</dbReference>
<dbReference type="GO" id="GO:0016281">
    <property type="term" value="C:eukaryotic translation initiation factor 4F complex"/>
    <property type="evidence" value="ECO:0007669"/>
    <property type="project" value="TreeGrafter"/>
</dbReference>
<dbReference type="AlphaFoldDB" id="A0A8H5G0I3"/>
<dbReference type="GO" id="GO:0006417">
    <property type="term" value="P:regulation of translation"/>
    <property type="evidence" value="ECO:0007669"/>
    <property type="project" value="UniProtKB-KW"/>
</dbReference>
<dbReference type="GO" id="GO:0003743">
    <property type="term" value="F:translation initiation factor activity"/>
    <property type="evidence" value="ECO:0007669"/>
    <property type="project" value="UniProtKB-KW"/>
</dbReference>
<dbReference type="OrthoDB" id="590761at2759"/>
<keyword evidence="2 9" id="KW-0396">Initiation factor</keyword>
<evidence type="ECO:0000256" key="3">
    <source>
        <dbReference type="ARBA" id="ARBA00022845"/>
    </source>
</evidence>
<evidence type="ECO:0000256" key="5">
    <source>
        <dbReference type="ARBA" id="ARBA00022917"/>
    </source>
</evidence>
<proteinExistence type="inferred from homology"/>
<keyword evidence="3" id="KW-0810">Translation regulation</keyword>